<keyword evidence="7" id="KW-1185">Reference proteome</keyword>
<dbReference type="Pfam" id="PF21274">
    <property type="entry name" value="Rng_hyd_C"/>
    <property type="match status" value="1"/>
</dbReference>
<accession>A0ABS3WY67</accession>
<evidence type="ECO:0000313" key="6">
    <source>
        <dbReference type="EMBL" id="MBO8188083.1"/>
    </source>
</evidence>
<evidence type="ECO:0000256" key="4">
    <source>
        <dbReference type="SAM" id="Phobius"/>
    </source>
</evidence>
<keyword evidence="6" id="KW-0560">Oxidoreductase</keyword>
<protein>
    <submittedName>
        <fullName evidence="6">FAD-dependent monooxygenase</fullName>
    </submittedName>
</protein>
<dbReference type="InterPro" id="IPR050641">
    <property type="entry name" value="RIFMO-like"/>
</dbReference>
<dbReference type="RefSeq" id="WP_209266889.1">
    <property type="nucleotide sequence ID" value="NZ_JAFFZN010000021.1"/>
</dbReference>
<evidence type="ECO:0000313" key="7">
    <source>
        <dbReference type="Proteomes" id="UP001518976"/>
    </source>
</evidence>
<dbReference type="Gene3D" id="3.40.30.120">
    <property type="match status" value="1"/>
</dbReference>
<dbReference type="PANTHER" id="PTHR43004">
    <property type="entry name" value="TRK SYSTEM POTASSIUM UPTAKE PROTEIN"/>
    <property type="match status" value="1"/>
</dbReference>
<sequence length="539" mass="57082">MSDTPQAPQQVPVLVVGGAVTGLSTAVFLGWHGIRSLVVERHPDTLSHPRSRGVNPRTVELYRQVGLEDPIWSEASLATDFSKLLMIRAETLAGPEMFSGPTDQPDPTGGVSPCEWAPIDQDRLEHLLRGRAAELGAELAFGTELVSFTQSEDGVTAVLRDTASGQERTVHAAYLVAADGSRSPIRQELGIVADGPGEFATTLSVLFEADLSQAARGRDVGVCYLDKPAPSTILFAHDGKQRWIFATAMPEGETLETITEQQAVELVRAAIGQPDLDVRIVSQLPAGGAKWLSFIIGAQVAREYRRGRVFLVGDAAHLVPPTGGFGASLGIQDANNLAWKLAAVLDGESGPELLDTYQTERHPVAWMTLQQALGMMQERTGPDGDGEGEGPDPAEAYSTTVFGYRYGEGPPVPPQALCGEPGTRAPHVELDRAGERISTLDLYGRAPVLLTAEQGQVWVDAAAAVTADTGVRLDAHRVGGPGATLVAADGRSLAEAYGIGADGAVLIRPDGFVAWRSDGATADPKAALGQALREQYPRS</sequence>
<dbReference type="Gene3D" id="3.50.50.60">
    <property type="entry name" value="FAD/NAD(P)-binding domain"/>
    <property type="match status" value="1"/>
</dbReference>
<keyword evidence="4" id="KW-1133">Transmembrane helix</keyword>
<comment type="caution">
    <text evidence="6">The sequence shown here is derived from an EMBL/GenBank/DDBJ whole genome shotgun (WGS) entry which is preliminary data.</text>
</comment>
<comment type="cofactor">
    <cofactor evidence="1">
        <name>FAD</name>
        <dbReference type="ChEBI" id="CHEBI:57692"/>
    </cofactor>
</comment>
<keyword evidence="2" id="KW-0285">Flavoprotein</keyword>
<dbReference type="InterPro" id="IPR036188">
    <property type="entry name" value="FAD/NAD-bd_sf"/>
</dbReference>
<feature type="domain" description="FAD-binding" evidence="5">
    <location>
        <begin position="11"/>
        <end position="371"/>
    </location>
</feature>
<dbReference type="Gene3D" id="3.30.9.10">
    <property type="entry name" value="D-Amino Acid Oxidase, subunit A, domain 2"/>
    <property type="match status" value="1"/>
</dbReference>
<evidence type="ECO:0000256" key="3">
    <source>
        <dbReference type="ARBA" id="ARBA00022827"/>
    </source>
</evidence>
<evidence type="ECO:0000259" key="5">
    <source>
        <dbReference type="Pfam" id="PF01494"/>
    </source>
</evidence>
<organism evidence="6 7">
    <name type="scientific">Streptomyces spirodelae</name>
    <dbReference type="NCBI Taxonomy" id="2812904"/>
    <lineage>
        <taxon>Bacteria</taxon>
        <taxon>Bacillati</taxon>
        <taxon>Actinomycetota</taxon>
        <taxon>Actinomycetes</taxon>
        <taxon>Kitasatosporales</taxon>
        <taxon>Streptomycetaceae</taxon>
        <taxon>Streptomyces</taxon>
    </lineage>
</organism>
<dbReference type="Proteomes" id="UP001518976">
    <property type="component" value="Unassembled WGS sequence"/>
</dbReference>
<dbReference type="PANTHER" id="PTHR43004:SF19">
    <property type="entry name" value="BINDING MONOOXYGENASE, PUTATIVE (JCVI)-RELATED"/>
    <property type="match status" value="1"/>
</dbReference>
<keyword evidence="4" id="KW-0472">Membrane</keyword>
<dbReference type="InterPro" id="IPR002938">
    <property type="entry name" value="FAD-bd"/>
</dbReference>
<name>A0ABS3WY67_9ACTN</name>
<evidence type="ECO:0000256" key="1">
    <source>
        <dbReference type="ARBA" id="ARBA00001974"/>
    </source>
</evidence>
<keyword evidence="6" id="KW-0503">Monooxygenase</keyword>
<dbReference type="PRINTS" id="PR00420">
    <property type="entry name" value="RNGMNOXGNASE"/>
</dbReference>
<dbReference type="SUPFAM" id="SSF51905">
    <property type="entry name" value="FAD/NAD(P)-binding domain"/>
    <property type="match status" value="1"/>
</dbReference>
<keyword evidence="3" id="KW-0274">FAD</keyword>
<feature type="transmembrane region" description="Helical" evidence="4">
    <location>
        <begin position="12"/>
        <end position="34"/>
    </location>
</feature>
<dbReference type="EMBL" id="JAFFZN010000021">
    <property type="protein sequence ID" value="MBO8188083.1"/>
    <property type="molecule type" value="Genomic_DNA"/>
</dbReference>
<dbReference type="Pfam" id="PF01494">
    <property type="entry name" value="FAD_binding_3"/>
    <property type="match status" value="1"/>
</dbReference>
<dbReference type="GO" id="GO:0004497">
    <property type="term" value="F:monooxygenase activity"/>
    <property type="evidence" value="ECO:0007669"/>
    <property type="project" value="UniProtKB-KW"/>
</dbReference>
<reference evidence="6 7" key="1">
    <citation type="submission" date="2021-02" db="EMBL/GenBank/DDBJ databases">
        <title>Streptomyces spirodelae sp. nov., isolated from duckweed.</title>
        <authorList>
            <person name="Saimee Y."/>
            <person name="Duangmal K."/>
        </authorList>
    </citation>
    <scope>NUCLEOTIDE SEQUENCE [LARGE SCALE GENOMIC DNA]</scope>
    <source>
        <strain evidence="6 7">DW4-2</strain>
    </source>
</reference>
<proteinExistence type="predicted"/>
<evidence type="ECO:0000256" key="2">
    <source>
        <dbReference type="ARBA" id="ARBA00022630"/>
    </source>
</evidence>
<keyword evidence="4" id="KW-0812">Transmembrane</keyword>
<gene>
    <name evidence="6" type="ORF">JW592_21820</name>
</gene>